<organism evidence="1 2">
    <name type="scientific">Candidatus Fimihabitans intestinipullorum</name>
    <dbReference type="NCBI Taxonomy" id="2840820"/>
    <lineage>
        <taxon>Bacteria</taxon>
        <taxon>Bacillati</taxon>
        <taxon>Mycoplasmatota</taxon>
        <taxon>Mycoplasmatota incertae sedis</taxon>
        <taxon>Candidatus Fimihabitans</taxon>
    </lineage>
</organism>
<dbReference type="PROSITE" id="PS51273">
    <property type="entry name" value="GATASE_TYPE_1"/>
    <property type="match status" value="1"/>
</dbReference>
<reference evidence="1" key="1">
    <citation type="submission" date="2020-10" db="EMBL/GenBank/DDBJ databases">
        <authorList>
            <person name="Gilroy R."/>
        </authorList>
    </citation>
    <scope>NUCLEOTIDE SEQUENCE</scope>
    <source>
        <strain evidence="1">CHK197-8231</strain>
    </source>
</reference>
<dbReference type="GO" id="GO:0006598">
    <property type="term" value="P:polyamine catabolic process"/>
    <property type="evidence" value="ECO:0007669"/>
    <property type="project" value="TreeGrafter"/>
</dbReference>
<reference evidence="1" key="2">
    <citation type="journal article" date="2021" name="PeerJ">
        <title>Extensive microbial diversity within the chicken gut microbiome revealed by metagenomics and culture.</title>
        <authorList>
            <person name="Gilroy R."/>
            <person name="Ravi A."/>
            <person name="Getino M."/>
            <person name="Pursley I."/>
            <person name="Horton D.L."/>
            <person name="Alikhan N.F."/>
            <person name="Baker D."/>
            <person name="Gharbi K."/>
            <person name="Hall N."/>
            <person name="Watson M."/>
            <person name="Adriaenssens E.M."/>
            <person name="Foster-Nyarko E."/>
            <person name="Jarju S."/>
            <person name="Secka A."/>
            <person name="Antonio M."/>
            <person name="Oren A."/>
            <person name="Chaudhuri R.R."/>
            <person name="La Ragione R."/>
            <person name="Hildebrand F."/>
            <person name="Pallen M.J."/>
        </authorList>
    </citation>
    <scope>NUCLEOTIDE SEQUENCE</scope>
    <source>
        <strain evidence="1">CHK197-8231</strain>
    </source>
</reference>
<dbReference type="Gene3D" id="3.40.50.880">
    <property type="match status" value="1"/>
</dbReference>
<dbReference type="GO" id="GO:0005829">
    <property type="term" value="C:cytosol"/>
    <property type="evidence" value="ECO:0007669"/>
    <property type="project" value="TreeGrafter"/>
</dbReference>
<dbReference type="GO" id="GO:0033969">
    <property type="term" value="F:gamma-glutamyl-gamma-aminobutyrate hydrolase activity"/>
    <property type="evidence" value="ECO:0007669"/>
    <property type="project" value="TreeGrafter"/>
</dbReference>
<dbReference type="InterPro" id="IPR029062">
    <property type="entry name" value="Class_I_gatase-like"/>
</dbReference>
<comment type="caution">
    <text evidence="1">The sequence shown here is derived from an EMBL/GenBank/DDBJ whole genome shotgun (WGS) entry which is preliminary data.</text>
</comment>
<name>A0A9D1L2M0_9BACT</name>
<accession>A0A9D1L2M0</accession>
<dbReference type="AlphaFoldDB" id="A0A9D1L2M0"/>
<dbReference type="InterPro" id="IPR044668">
    <property type="entry name" value="PuuD-like"/>
</dbReference>
<evidence type="ECO:0000313" key="1">
    <source>
        <dbReference type="EMBL" id="HIU22689.1"/>
    </source>
</evidence>
<dbReference type="InterPro" id="IPR011697">
    <property type="entry name" value="Peptidase_C26"/>
</dbReference>
<dbReference type="SUPFAM" id="SSF52317">
    <property type="entry name" value="Class I glutamine amidotransferase-like"/>
    <property type="match status" value="1"/>
</dbReference>
<dbReference type="Proteomes" id="UP000824087">
    <property type="component" value="Unassembled WGS sequence"/>
</dbReference>
<dbReference type="Pfam" id="PF07722">
    <property type="entry name" value="Peptidase_C26"/>
    <property type="match status" value="1"/>
</dbReference>
<sequence length="227" mass="26168">MKKPLIGIIARCELSETKMNLNVVHEAERIAILKSGGIPILILPPQSVEYNSEVPREMKRLSEEEKEILQTQIDMCDGILMPGGDKMYEYDRYVTEYVIQSKKPLLGICMGMQLMCTYNKKITLEANASKICHFSKKKKAHIVYLKEHSKLRYLCRKDHFAVNSRHHRHVVDANGFRVVARAEDGVIEAIEGTEDVFQLGVQWHPELDYEQSEESRQIFLAFINSML</sequence>
<keyword evidence="1" id="KW-0378">Hydrolase</keyword>
<evidence type="ECO:0000313" key="2">
    <source>
        <dbReference type="Proteomes" id="UP000824087"/>
    </source>
</evidence>
<dbReference type="EMBL" id="DVML01000022">
    <property type="protein sequence ID" value="HIU22689.1"/>
    <property type="molecule type" value="Genomic_DNA"/>
</dbReference>
<gene>
    <name evidence="1" type="ORF">IAD49_03810</name>
</gene>
<dbReference type="PANTHER" id="PTHR43235:SF1">
    <property type="entry name" value="GLUTAMINE AMIDOTRANSFERASE PB2B2.05-RELATED"/>
    <property type="match status" value="1"/>
</dbReference>
<proteinExistence type="predicted"/>
<dbReference type="PANTHER" id="PTHR43235">
    <property type="entry name" value="GLUTAMINE AMIDOTRANSFERASE PB2B2.05-RELATED"/>
    <property type="match status" value="1"/>
</dbReference>
<protein>
    <submittedName>
        <fullName evidence="1">Gamma-glutamyl-gamma-aminobutyrate hydrolase family protein</fullName>
    </submittedName>
</protein>